<feature type="transmembrane region" description="Helical" evidence="6">
    <location>
        <begin position="578"/>
        <end position="596"/>
    </location>
</feature>
<reference evidence="8" key="2">
    <citation type="submission" date="2023-06" db="EMBL/GenBank/DDBJ databases">
        <authorList>
            <consortium name="Lawrence Berkeley National Laboratory"/>
            <person name="Haridas S."/>
            <person name="Hensen N."/>
            <person name="Bonometti L."/>
            <person name="Westerberg I."/>
            <person name="Brannstrom I.O."/>
            <person name="Guillou S."/>
            <person name="Cros-Aarteil S."/>
            <person name="Calhoun S."/>
            <person name="Kuo A."/>
            <person name="Mondo S."/>
            <person name="Pangilinan J."/>
            <person name="Riley R."/>
            <person name="Labutti K."/>
            <person name="Andreopoulos B."/>
            <person name="Lipzen A."/>
            <person name="Chen C."/>
            <person name="Yanf M."/>
            <person name="Daum C."/>
            <person name="Ng V."/>
            <person name="Clum A."/>
            <person name="Steindorff A."/>
            <person name="Ohm R."/>
            <person name="Martin F."/>
            <person name="Silar P."/>
            <person name="Natvig D."/>
            <person name="Lalanne C."/>
            <person name="Gautier V."/>
            <person name="Ament-Velasquez S.L."/>
            <person name="Kruys A."/>
            <person name="Hutchinson M.I."/>
            <person name="Powell A.J."/>
            <person name="Barry K."/>
            <person name="Miller A.N."/>
            <person name="Grigoriev I.V."/>
            <person name="Debuchy R."/>
            <person name="Gladieux P."/>
            <person name="Thoren M.H."/>
            <person name="Johannesson H."/>
        </authorList>
    </citation>
    <scope>NUCLEOTIDE SEQUENCE</scope>
    <source>
        <strain evidence="8">CBS 955.72</strain>
    </source>
</reference>
<dbReference type="PANTHER" id="PTHR11040">
    <property type="entry name" value="ZINC/IRON TRANSPORTER"/>
    <property type="match status" value="1"/>
</dbReference>
<evidence type="ECO:0008006" key="10">
    <source>
        <dbReference type="Google" id="ProtNLM"/>
    </source>
</evidence>
<dbReference type="InterPro" id="IPR003689">
    <property type="entry name" value="ZIP"/>
</dbReference>
<feature type="region of interest" description="Disordered" evidence="5">
    <location>
        <begin position="422"/>
        <end position="487"/>
    </location>
</feature>
<comment type="subcellular location">
    <subcellularLocation>
        <location evidence="1">Membrane</location>
        <topology evidence="1">Multi-pass membrane protein</topology>
    </subcellularLocation>
</comment>
<feature type="transmembrane region" description="Helical" evidence="6">
    <location>
        <begin position="313"/>
        <end position="333"/>
    </location>
</feature>
<dbReference type="PANTHER" id="PTHR11040:SF44">
    <property type="entry name" value="PROTEIN ZNTC-RELATED"/>
    <property type="match status" value="1"/>
</dbReference>
<keyword evidence="2 6" id="KW-0812">Transmembrane</keyword>
<keyword evidence="7" id="KW-0732">Signal</keyword>
<comment type="caution">
    <text evidence="8">The sequence shown here is derived from an EMBL/GenBank/DDBJ whole genome shotgun (WGS) entry which is preliminary data.</text>
</comment>
<feature type="compositionally biased region" description="Basic residues" evidence="5">
    <location>
        <begin position="430"/>
        <end position="440"/>
    </location>
</feature>
<keyword evidence="3 6" id="KW-1133">Transmembrane helix</keyword>
<sequence length="599" mass="62681">MTWSKPTIKASVLCGLLATPLFDVASATLTPVLQHRAPQAQVTSSQQQHTQPTITAVSNCHTHGATQFCEAGTAEFRISGTATASSYTECHIEDSQTHCMAPTGEVQIILAVETAAPTPSVSTPASPTAVSDCHLHESSIHCMAGATEYVVLTPVTATADIPPAYTGCHAHEAETLCVTPSGEEVAIALAVEDADHDEHDEESSSSGENCHFHAGVEHCTTTGEAKVTCGVVERDYNIKLRVGLMFVILVTSSIGVFTPILVASFVSPRNIIFTILRQFGTGIIISTAFIHLFTHASLMFANECLGELAYESTASAILMAGLFLSFLVEYAGIRLVQWHSAKSAANTVESPESAKRSASHSAEMVNIAVLEAGVIFHSILIGLTLVVSADSFFLTLFAVITFHQMFEGIALGTRIAALGQPGAPPALGHGHSHGHGHGHFHGPAPTHEASPQTLTEELIAASAPVPSRPRKSRAGEHPSGSESDSSVAAADPACVGHSVSLRRKLLLATAFAFVTPVGMAIGIGVLRHFNGNDSSTIIAIGTLDALSAGILVWVGVVEMWAHDWMLGGEMTAAGPARTALGLIALVAGLVLMSLLGKWA</sequence>
<evidence type="ECO:0000256" key="4">
    <source>
        <dbReference type="ARBA" id="ARBA00023136"/>
    </source>
</evidence>
<feature type="transmembrane region" description="Helical" evidence="6">
    <location>
        <begin position="365"/>
        <end position="386"/>
    </location>
</feature>
<evidence type="ECO:0000256" key="2">
    <source>
        <dbReference type="ARBA" id="ARBA00022692"/>
    </source>
</evidence>
<protein>
    <recommendedName>
        <fullName evidence="10">Zinc/iron permease</fullName>
    </recommendedName>
</protein>
<evidence type="ECO:0000313" key="9">
    <source>
        <dbReference type="Proteomes" id="UP001275084"/>
    </source>
</evidence>
<feature type="chain" id="PRO_5042558509" description="Zinc/iron permease" evidence="7">
    <location>
        <begin position="28"/>
        <end position="599"/>
    </location>
</feature>
<evidence type="ECO:0000256" key="7">
    <source>
        <dbReference type="SAM" id="SignalP"/>
    </source>
</evidence>
<dbReference type="EMBL" id="JAUIQD010000008">
    <property type="protein sequence ID" value="KAK3341880.1"/>
    <property type="molecule type" value="Genomic_DNA"/>
</dbReference>
<dbReference type="GO" id="GO:0005385">
    <property type="term" value="F:zinc ion transmembrane transporter activity"/>
    <property type="evidence" value="ECO:0007669"/>
    <property type="project" value="TreeGrafter"/>
</dbReference>
<evidence type="ECO:0000256" key="6">
    <source>
        <dbReference type="SAM" id="Phobius"/>
    </source>
</evidence>
<feature type="signal peptide" evidence="7">
    <location>
        <begin position="1"/>
        <end position="27"/>
    </location>
</feature>
<feature type="transmembrane region" description="Helical" evidence="6">
    <location>
        <begin position="242"/>
        <end position="267"/>
    </location>
</feature>
<keyword evidence="9" id="KW-1185">Reference proteome</keyword>
<keyword evidence="4 6" id="KW-0472">Membrane</keyword>
<evidence type="ECO:0000256" key="3">
    <source>
        <dbReference type="ARBA" id="ARBA00022989"/>
    </source>
</evidence>
<organism evidence="8 9">
    <name type="scientific">Lasiosphaeria hispida</name>
    <dbReference type="NCBI Taxonomy" id="260671"/>
    <lineage>
        <taxon>Eukaryota</taxon>
        <taxon>Fungi</taxon>
        <taxon>Dikarya</taxon>
        <taxon>Ascomycota</taxon>
        <taxon>Pezizomycotina</taxon>
        <taxon>Sordariomycetes</taxon>
        <taxon>Sordariomycetidae</taxon>
        <taxon>Sordariales</taxon>
        <taxon>Lasiosphaeriaceae</taxon>
        <taxon>Lasiosphaeria</taxon>
    </lineage>
</organism>
<dbReference type="Pfam" id="PF02535">
    <property type="entry name" value="Zip"/>
    <property type="match status" value="2"/>
</dbReference>
<feature type="transmembrane region" description="Helical" evidence="6">
    <location>
        <begin position="279"/>
        <end position="301"/>
    </location>
</feature>
<evidence type="ECO:0000256" key="1">
    <source>
        <dbReference type="ARBA" id="ARBA00004141"/>
    </source>
</evidence>
<feature type="transmembrane region" description="Helical" evidence="6">
    <location>
        <begin position="537"/>
        <end position="557"/>
    </location>
</feature>
<feature type="transmembrane region" description="Helical" evidence="6">
    <location>
        <begin position="505"/>
        <end position="525"/>
    </location>
</feature>
<proteinExistence type="predicted"/>
<dbReference type="GO" id="GO:0005886">
    <property type="term" value="C:plasma membrane"/>
    <property type="evidence" value="ECO:0007669"/>
    <property type="project" value="TreeGrafter"/>
</dbReference>
<evidence type="ECO:0000313" key="8">
    <source>
        <dbReference type="EMBL" id="KAK3341880.1"/>
    </source>
</evidence>
<dbReference type="Proteomes" id="UP001275084">
    <property type="component" value="Unassembled WGS sequence"/>
</dbReference>
<accession>A0AAJ0H741</accession>
<evidence type="ECO:0000256" key="5">
    <source>
        <dbReference type="SAM" id="MobiDB-lite"/>
    </source>
</evidence>
<dbReference type="AlphaFoldDB" id="A0AAJ0H741"/>
<reference evidence="8" key="1">
    <citation type="journal article" date="2023" name="Mol. Phylogenet. Evol.">
        <title>Genome-scale phylogeny and comparative genomics of the fungal order Sordariales.</title>
        <authorList>
            <person name="Hensen N."/>
            <person name="Bonometti L."/>
            <person name="Westerberg I."/>
            <person name="Brannstrom I.O."/>
            <person name="Guillou S."/>
            <person name="Cros-Aarteil S."/>
            <person name="Calhoun S."/>
            <person name="Haridas S."/>
            <person name="Kuo A."/>
            <person name="Mondo S."/>
            <person name="Pangilinan J."/>
            <person name="Riley R."/>
            <person name="LaButti K."/>
            <person name="Andreopoulos B."/>
            <person name="Lipzen A."/>
            <person name="Chen C."/>
            <person name="Yan M."/>
            <person name="Daum C."/>
            <person name="Ng V."/>
            <person name="Clum A."/>
            <person name="Steindorff A."/>
            <person name="Ohm R.A."/>
            <person name="Martin F."/>
            <person name="Silar P."/>
            <person name="Natvig D.O."/>
            <person name="Lalanne C."/>
            <person name="Gautier V."/>
            <person name="Ament-Velasquez S.L."/>
            <person name="Kruys A."/>
            <person name="Hutchinson M.I."/>
            <person name="Powell A.J."/>
            <person name="Barry K."/>
            <person name="Miller A.N."/>
            <person name="Grigoriev I.V."/>
            <person name="Debuchy R."/>
            <person name="Gladieux P."/>
            <person name="Hiltunen Thoren M."/>
            <person name="Johannesson H."/>
        </authorList>
    </citation>
    <scope>NUCLEOTIDE SEQUENCE</scope>
    <source>
        <strain evidence="8">CBS 955.72</strain>
    </source>
</reference>
<name>A0AAJ0H741_9PEZI</name>
<gene>
    <name evidence="8" type="ORF">B0T25DRAFT_355210</name>
</gene>